<reference evidence="2 3" key="1">
    <citation type="submission" date="2015-09" db="EMBL/GenBank/DDBJ databases">
        <title>Genome announcement of multiple Pseudomonas syringae strains.</title>
        <authorList>
            <person name="Thakur S."/>
            <person name="Wang P.W."/>
            <person name="Gong Y."/>
            <person name="Weir B.S."/>
            <person name="Guttman D.S."/>
        </authorList>
    </citation>
    <scope>NUCLEOTIDE SEQUENCE [LARGE SCALE GENOMIC DNA]</scope>
    <source>
        <strain evidence="2 3">ICMP2823</strain>
    </source>
</reference>
<proteinExistence type="predicted"/>
<keyword evidence="1" id="KW-1133">Transmembrane helix</keyword>
<dbReference type="AlphaFoldDB" id="A0A0P9L8W6"/>
<feature type="transmembrane region" description="Helical" evidence="1">
    <location>
        <begin position="258"/>
        <end position="276"/>
    </location>
</feature>
<evidence type="ECO:0008006" key="4">
    <source>
        <dbReference type="Google" id="ProtNLM"/>
    </source>
</evidence>
<feature type="transmembrane region" description="Helical" evidence="1">
    <location>
        <begin position="90"/>
        <end position="112"/>
    </location>
</feature>
<feature type="transmembrane region" description="Helical" evidence="1">
    <location>
        <begin position="226"/>
        <end position="246"/>
    </location>
</feature>
<name>A0A0P9L8W6_PSECA</name>
<dbReference type="PATRIC" id="fig|86840.3.peg.3427"/>
<comment type="caution">
    <text evidence="2">The sequence shown here is derived from an EMBL/GenBank/DDBJ whole genome shotgun (WGS) entry which is preliminary data.</text>
</comment>
<feature type="transmembrane region" description="Helical" evidence="1">
    <location>
        <begin position="339"/>
        <end position="358"/>
    </location>
</feature>
<keyword evidence="1" id="KW-0812">Transmembrane</keyword>
<organism evidence="2 3">
    <name type="scientific">Pseudomonas cannabina</name>
    <dbReference type="NCBI Taxonomy" id="86840"/>
    <lineage>
        <taxon>Bacteria</taxon>
        <taxon>Pseudomonadati</taxon>
        <taxon>Pseudomonadota</taxon>
        <taxon>Gammaproteobacteria</taxon>
        <taxon>Pseudomonadales</taxon>
        <taxon>Pseudomonadaceae</taxon>
        <taxon>Pseudomonas</taxon>
    </lineage>
</organism>
<feature type="transmembrane region" description="Helical" evidence="1">
    <location>
        <begin position="370"/>
        <end position="388"/>
    </location>
</feature>
<dbReference type="EMBL" id="LJPX01000316">
    <property type="protein sequence ID" value="KPW73219.1"/>
    <property type="molecule type" value="Genomic_DNA"/>
</dbReference>
<evidence type="ECO:0000313" key="2">
    <source>
        <dbReference type="EMBL" id="KPW73219.1"/>
    </source>
</evidence>
<feature type="transmembrane region" description="Helical" evidence="1">
    <location>
        <begin position="297"/>
        <end position="319"/>
    </location>
</feature>
<gene>
    <name evidence="2" type="ORF">ALO81_02449</name>
</gene>
<protein>
    <recommendedName>
        <fullName evidence="4">Polysaccharide biosynthesis protein</fullName>
    </recommendedName>
</protein>
<accession>A0A0P9L8W6</accession>
<keyword evidence="1" id="KW-0472">Membrane</keyword>
<feature type="transmembrane region" description="Helical" evidence="1">
    <location>
        <begin position="45"/>
        <end position="69"/>
    </location>
</feature>
<evidence type="ECO:0000256" key="1">
    <source>
        <dbReference type="SAM" id="Phobius"/>
    </source>
</evidence>
<feature type="transmembrane region" description="Helical" evidence="1">
    <location>
        <begin position="394"/>
        <end position="414"/>
    </location>
</feature>
<sequence>MGGVMLPYTRNLKKNLWNFTISRLFPFFGISIAAALLAHKNIDDLPVFAYVLAIFSVVSTVFSMPLAAIGNIFHNKKKSLSAQEIFEDGFKIALVFSISSLVIAAIIIFFLSNTYSNGVSGHKLNLMSVCYVLAVPLLVINTFLHIFHESSDGSSSCAKIKRKCTLLGCLILLISYFFIPKEFFLYFAIGYFPIVETFILISLVLLSKELGYIFFIKKGSKIFHDILVLGFPIAAGLAGQKVYYYLLNEKLLSIKASLAGDLSICMSVIGCLLIPITAFSQMHSVYASKNKSVEEKIYTQGIVTCTILVAVISVALFIFGKPLFYIFGDGSLEFSKNTFFVVTLSIASSAYFMLTTSHLRSMNDTLTPQIIINVVMLAVLIPLIYFGVSNDASVYVFITMQATTVLIVTALLQFRVFTLNKRFKSSLSVHA</sequence>
<feature type="transmembrane region" description="Helical" evidence="1">
    <location>
        <begin position="185"/>
        <end position="206"/>
    </location>
</feature>
<feature type="transmembrane region" description="Helical" evidence="1">
    <location>
        <begin position="21"/>
        <end position="39"/>
    </location>
</feature>
<feature type="transmembrane region" description="Helical" evidence="1">
    <location>
        <begin position="164"/>
        <end position="179"/>
    </location>
</feature>
<feature type="transmembrane region" description="Helical" evidence="1">
    <location>
        <begin position="124"/>
        <end position="144"/>
    </location>
</feature>
<evidence type="ECO:0000313" key="3">
    <source>
        <dbReference type="Proteomes" id="UP000050564"/>
    </source>
</evidence>
<dbReference type="Proteomes" id="UP000050564">
    <property type="component" value="Unassembled WGS sequence"/>
</dbReference>